<proteinExistence type="predicted"/>
<evidence type="ECO:0000313" key="1">
    <source>
        <dbReference type="EMBL" id="AUH71936.1"/>
    </source>
</evidence>
<dbReference type="AlphaFoldDB" id="A0A2H5FK54"/>
<keyword evidence="2" id="KW-1185">Reference proteome</keyword>
<protein>
    <submittedName>
        <fullName evidence="1">Uncharacterized protein</fullName>
    </submittedName>
</protein>
<sequence length="64" mass="7525">MNDFQNLQEVITNTFKNRGAELILPIIFDKSEIEVLQSFWKRNINTLDEVAEKLQLPDHIQLVI</sequence>
<evidence type="ECO:0000313" key="2">
    <source>
        <dbReference type="Proteomes" id="UP000234343"/>
    </source>
</evidence>
<accession>A0A2H5FK54</accession>
<gene>
    <name evidence="1" type="ORF">CAB17_07540</name>
</gene>
<reference evidence="1 2" key="1">
    <citation type="submission" date="2017-12" db="EMBL/GenBank/DDBJ databases">
        <title>Legionella sainthelensi LA01-117, whole genome sequence of a clinical isolate from New Zealand.</title>
        <authorList>
            <person name="Cree S.L."/>
            <person name="Slow S."/>
            <person name="Kennedy M.A."/>
            <person name="Murdoch D.R."/>
            <person name="Biggs P.J."/>
            <person name="Anderson T."/>
        </authorList>
    </citation>
    <scope>NUCLEOTIDE SEQUENCE [LARGE SCALE GENOMIC DNA]</scope>
    <source>
        <strain evidence="1 2">LA01-117</strain>
    </source>
</reference>
<organism evidence="1 2">
    <name type="scientific">Legionella sainthelensi</name>
    <dbReference type="NCBI Taxonomy" id="28087"/>
    <lineage>
        <taxon>Bacteria</taxon>
        <taxon>Pseudomonadati</taxon>
        <taxon>Pseudomonadota</taxon>
        <taxon>Gammaproteobacteria</taxon>
        <taxon>Legionellales</taxon>
        <taxon>Legionellaceae</taxon>
        <taxon>Legionella</taxon>
    </lineage>
</organism>
<dbReference type="EMBL" id="CP025491">
    <property type="protein sequence ID" value="AUH71936.1"/>
    <property type="molecule type" value="Genomic_DNA"/>
</dbReference>
<dbReference type="KEGG" id="lsh:CAB17_07540"/>
<name>A0A2H5FK54_9GAMM</name>
<dbReference type="Proteomes" id="UP000234343">
    <property type="component" value="Chromosome"/>
</dbReference>